<comment type="caution">
    <text evidence="1">The sequence shown here is derived from an EMBL/GenBank/DDBJ whole genome shotgun (WGS) entry which is preliminary data.</text>
</comment>
<proteinExistence type="predicted"/>
<evidence type="ECO:0000313" key="1">
    <source>
        <dbReference type="EMBL" id="KAJ8995951.1"/>
    </source>
</evidence>
<organism evidence="1 2">
    <name type="scientific">Exophiala dermatitidis</name>
    <name type="common">Black yeast-like fungus</name>
    <name type="synonym">Wangiella dermatitidis</name>
    <dbReference type="NCBI Taxonomy" id="5970"/>
    <lineage>
        <taxon>Eukaryota</taxon>
        <taxon>Fungi</taxon>
        <taxon>Dikarya</taxon>
        <taxon>Ascomycota</taxon>
        <taxon>Pezizomycotina</taxon>
        <taxon>Eurotiomycetes</taxon>
        <taxon>Chaetothyriomycetidae</taxon>
        <taxon>Chaetothyriales</taxon>
        <taxon>Herpotrichiellaceae</taxon>
        <taxon>Exophiala</taxon>
    </lineage>
</organism>
<sequence>MAMEVNNDSNRTLQGLFFQRLYCLPAGLRVNPSSTSGECLFPGWRLCDSTTPKTFQVHSSDPGSLFIDPTLLKIDSVLAALLITSNCFMLLQGTRSRLLHQSLVHST</sequence>
<dbReference type="AlphaFoldDB" id="A0AAN6F4N1"/>
<reference evidence="1" key="1">
    <citation type="submission" date="2023-01" db="EMBL/GenBank/DDBJ databases">
        <title>Exophiala dermititidis isolated from Cystic Fibrosis Patient.</title>
        <authorList>
            <person name="Kurbessoian T."/>
            <person name="Crocker A."/>
            <person name="Murante D."/>
            <person name="Hogan D.A."/>
            <person name="Stajich J.E."/>
        </authorList>
    </citation>
    <scope>NUCLEOTIDE SEQUENCE</scope>
    <source>
        <strain evidence="1">Ex8</strain>
    </source>
</reference>
<dbReference type="EMBL" id="JAJGCB010000001">
    <property type="protein sequence ID" value="KAJ8995951.1"/>
    <property type="molecule type" value="Genomic_DNA"/>
</dbReference>
<name>A0AAN6F4N1_EXODE</name>
<gene>
    <name evidence="1" type="ORF">HRR80_000699</name>
</gene>
<protein>
    <submittedName>
        <fullName evidence="1">Uncharacterized protein</fullName>
    </submittedName>
</protein>
<evidence type="ECO:0000313" key="2">
    <source>
        <dbReference type="Proteomes" id="UP001161757"/>
    </source>
</evidence>
<accession>A0AAN6F4N1</accession>
<dbReference type="Proteomes" id="UP001161757">
    <property type="component" value="Unassembled WGS sequence"/>
</dbReference>